<dbReference type="EMBL" id="JAINUF010000005">
    <property type="protein sequence ID" value="KAJ8359491.1"/>
    <property type="molecule type" value="Genomic_DNA"/>
</dbReference>
<proteinExistence type="predicted"/>
<feature type="region of interest" description="Disordered" evidence="1">
    <location>
        <begin position="10"/>
        <end position="38"/>
    </location>
</feature>
<protein>
    <submittedName>
        <fullName evidence="2">Uncharacterized protein</fullName>
    </submittedName>
</protein>
<reference evidence="2" key="1">
    <citation type="journal article" date="2023" name="Science">
        <title>Genome structures resolve the early diversification of teleost fishes.</title>
        <authorList>
            <person name="Parey E."/>
            <person name="Louis A."/>
            <person name="Montfort J."/>
            <person name="Bouchez O."/>
            <person name="Roques C."/>
            <person name="Iampietro C."/>
            <person name="Lluch J."/>
            <person name="Castinel A."/>
            <person name="Donnadieu C."/>
            <person name="Desvignes T."/>
            <person name="Floi Bucao C."/>
            <person name="Jouanno E."/>
            <person name="Wen M."/>
            <person name="Mejri S."/>
            <person name="Dirks R."/>
            <person name="Jansen H."/>
            <person name="Henkel C."/>
            <person name="Chen W.J."/>
            <person name="Zahm M."/>
            <person name="Cabau C."/>
            <person name="Klopp C."/>
            <person name="Thompson A.W."/>
            <person name="Robinson-Rechavi M."/>
            <person name="Braasch I."/>
            <person name="Lecointre G."/>
            <person name="Bobe J."/>
            <person name="Postlethwait J.H."/>
            <person name="Berthelot C."/>
            <person name="Roest Crollius H."/>
            <person name="Guiguen Y."/>
        </authorList>
    </citation>
    <scope>NUCLEOTIDE SEQUENCE</scope>
    <source>
        <strain evidence="2">WJC10195</strain>
    </source>
</reference>
<sequence>MTAQLFSLRLAGSRRADDHPPPSRRARRPNPPPPADILRQRADLLPSAADDIIMGLARGLSEWPRGGQLQLILFPHRKGLWSVGLVGIPGSQSGTQQVQLVRARAHTICYAETVGRWKTQAVRV</sequence>
<evidence type="ECO:0000313" key="3">
    <source>
        <dbReference type="Proteomes" id="UP001152622"/>
    </source>
</evidence>
<dbReference type="AlphaFoldDB" id="A0A9Q1IYT3"/>
<evidence type="ECO:0000256" key="1">
    <source>
        <dbReference type="SAM" id="MobiDB-lite"/>
    </source>
</evidence>
<organism evidence="2 3">
    <name type="scientific">Synaphobranchus kaupii</name>
    <name type="common">Kaup's arrowtooth eel</name>
    <dbReference type="NCBI Taxonomy" id="118154"/>
    <lineage>
        <taxon>Eukaryota</taxon>
        <taxon>Metazoa</taxon>
        <taxon>Chordata</taxon>
        <taxon>Craniata</taxon>
        <taxon>Vertebrata</taxon>
        <taxon>Euteleostomi</taxon>
        <taxon>Actinopterygii</taxon>
        <taxon>Neopterygii</taxon>
        <taxon>Teleostei</taxon>
        <taxon>Anguilliformes</taxon>
        <taxon>Synaphobranchidae</taxon>
        <taxon>Synaphobranchus</taxon>
    </lineage>
</organism>
<gene>
    <name evidence="2" type="ORF">SKAU_G00160160</name>
</gene>
<accession>A0A9Q1IYT3</accession>
<evidence type="ECO:0000313" key="2">
    <source>
        <dbReference type="EMBL" id="KAJ8359491.1"/>
    </source>
</evidence>
<dbReference type="Proteomes" id="UP001152622">
    <property type="component" value="Chromosome 5"/>
</dbReference>
<comment type="caution">
    <text evidence="2">The sequence shown here is derived from an EMBL/GenBank/DDBJ whole genome shotgun (WGS) entry which is preliminary data.</text>
</comment>
<name>A0A9Q1IYT3_SYNKA</name>
<keyword evidence="3" id="KW-1185">Reference proteome</keyword>